<name>A0ACB8Z8S5_9ASTR</name>
<evidence type="ECO:0000313" key="1">
    <source>
        <dbReference type="EMBL" id="KAI3693669.1"/>
    </source>
</evidence>
<organism evidence="1 2">
    <name type="scientific">Smallanthus sonchifolius</name>
    <dbReference type="NCBI Taxonomy" id="185202"/>
    <lineage>
        <taxon>Eukaryota</taxon>
        <taxon>Viridiplantae</taxon>
        <taxon>Streptophyta</taxon>
        <taxon>Embryophyta</taxon>
        <taxon>Tracheophyta</taxon>
        <taxon>Spermatophyta</taxon>
        <taxon>Magnoliopsida</taxon>
        <taxon>eudicotyledons</taxon>
        <taxon>Gunneridae</taxon>
        <taxon>Pentapetalae</taxon>
        <taxon>asterids</taxon>
        <taxon>campanulids</taxon>
        <taxon>Asterales</taxon>
        <taxon>Asteraceae</taxon>
        <taxon>Asteroideae</taxon>
        <taxon>Heliantheae alliance</taxon>
        <taxon>Millerieae</taxon>
        <taxon>Smallanthus</taxon>
    </lineage>
</organism>
<proteinExistence type="predicted"/>
<dbReference type="Proteomes" id="UP001056120">
    <property type="component" value="Linkage Group LG26"/>
</dbReference>
<reference evidence="1 2" key="2">
    <citation type="journal article" date="2022" name="Mol. Ecol. Resour.">
        <title>The genomes of chicory, endive, great burdock and yacon provide insights into Asteraceae paleo-polyploidization history and plant inulin production.</title>
        <authorList>
            <person name="Fan W."/>
            <person name="Wang S."/>
            <person name="Wang H."/>
            <person name="Wang A."/>
            <person name="Jiang F."/>
            <person name="Liu H."/>
            <person name="Zhao H."/>
            <person name="Xu D."/>
            <person name="Zhang Y."/>
        </authorList>
    </citation>
    <scope>NUCLEOTIDE SEQUENCE [LARGE SCALE GENOMIC DNA]</scope>
    <source>
        <strain evidence="2">cv. Yunnan</strain>
        <tissue evidence="1">Leaves</tissue>
    </source>
</reference>
<evidence type="ECO:0000313" key="2">
    <source>
        <dbReference type="Proteomes" id="UP001056120"/>
    </source>
</evidence>
<gene>
    <name evidence="1" type="ORF">L1987_76618</name>
</gene>
<keyword evidence="2" id="KW-1185">Reference proteome</keyword>
<accession>A0ACB8Z8S5</accession>
<sequence length="92" mass="10480">MGPSLYILAHGLSGQDRDEVLLKDQADKPLGFFSGILVSKLLGLSLNVHELKSIVIRHFDFRFRNLFFICMVVSQRSAFRNIQRLIGLEVFS</sequence>
<comment type="caution">
    <text evidence="1">The sequence shown here is derived from an EMBL/GenBank/DDBJ whole genome shotgun (WGS) entry which is preliminary data.</text>
</comment>
<reference evidence="2" key="1">
    <citation type="journal article" date="2022" name="Mol. Ecol. Resour.">
        <title>The genomes of chicory, endive, great burdock and yacon provide insights into Asteraceae palaeo-polyploidization history and plant inulin production.</title>
        <authorList>
            <person name="Fan W."/>
            <person name="Wang S."/>
            <person name="Wang H."/>
            <person name="Wang A."/>
            <person name="Jiang F."/>
            <person name="Liu H."/>
            <person name="Zhao H."/>
            <person name="Xu D."/>
            <person name="Zhang Y."/>
        </authorList>
    </citation>
    <scope>NUCLEOTIDE SEQUENCE [LARGE SCALE GENOMIC DNA]</scope>
    <source>
        <strain evidence="2">cv. Yunnan</strain>
    </source>
</reference>
<protein>
    <submittedName>
        <fullName evidence="1">Uncharacterized protein</fullName>
    </submittedName>
</protein>
<dbReference type="EMBL" id="CM042043">
    <property type="protein sequence ID" value="KAI3693669.1"/>
    <property type="molecule type" value="Genomic_DNA"/>
</dbReference>